<reference evidence="2 3" key="1">
    <citation type="journal article" date="2013" name="Genome Announc.">
        <title>Draft Genome Sequence of Cesiribacter andamanensis Strain AMV16T, Isolated from a Soil Sample from a Mud Volcano in the Andaman Islands, India.</title>
        <authorList>
            <person name="Shivaji S."/>
            <person name="Ara S."/>
            <person name="Begum Z."/>
            <person name="Srinivas T.N."/>
            <person name="Singh A."/>
            <person name="Kumar Pinnaka A."/>
        </authorList>
    </citation>
    <scope>NUCLEOTIDE SEQUENCE [LARGE SCALE GENOMIC DNA]</scope>
    <source>
        <strain evidence="2 3">AMV16</strain>
    </source>
</reference>
<evidence type="ECO:0000313" key="2">
    <source>
        <dbReference type="EMBL" id="EMR02925.1"/>
    </source>
</evidence>
<evidence type="ECO:0000256" key="1">
    <source>
        <dbReference type="ARBA" id="ARBA00005534"/>
    </source>
</evidence>
<sequence>MVHFYQQELQLPPYPRGYHLITRQVEEACTFLPKITTGLLHVFLQHTSASLTLNENADPSVRRDFASYFDRLAPEGAPYLTHTQEGTDDMPAHLKTALLDSALTLPISRGRLALGTWQGIYLCEHRNQGGRRRLLLTAWGSSS</sequence>
<protein>
    <recommendedName>
        <fullName evidence="4">Secondary thiamine-phosphate synthase enzyme</fullName>
    </recommendedName>
</protein>
<dbReference type="PANTHER" id="PTHR30615">
    <property type="entry name" value="UNCHARACTERIZED PROTEIN YJBQ-RELATED"/>
    <property type="match status" value="1"/>
</dbReference>
<dbReference type="OrthoDB" id="9801725at2"/>
<dbReference type="NCBIfam" id="TIGR00149">
    <property type="entry name" value="TIGR00149_YjbQ"/>
    <property type="match status" value="1"/>
</dbReference>
<accession>M7NMB4</accession>
<comment type="similarity">
    <text evidence="1">Belongs to the UPF0047 family.</text>
</comment>
<dbReference type="eggNOG" id="COG0432">
    <property type="taxonomic scope" value="Bacteria"/>
</dbReference>
<gene>
    <name evidence="2" type="ORF">ADICEAN_01963</name>
</gene>
<dbReference type="Proteomes" id="UP000011910">
    <property type="component" value="Unassembled WGS sequence"/>
</dbReference>
<keyword evidence="3" id="KW-1185">Reference proteome</keyword>
<proteinExistence type="inferred from homology"/>
<evidence type="ECO:0000313" key="3">
    <source>
        <dbReference type="Proteomes" id="UP000011910"/>
    </source>
</evidence>
<dbReference type="Gene3D" id="2.60.120.460">
    <property type="entry name" value="YjbQ-like"/>
    <property type="match status" value="1"/>
</dbReference>
<dbReference type="EMBL" id="AODQ01000041">
    <property type="protein sequence ID" value="EMR02925.1"/>
    <property type="molecule type" value="Genomic_DNA"/>
</dbReference>
<dbReference type="RefSeq" id="WP_009195359.1">
    <property type="nucleotide sequence ID" value="NZ_AODQ01000041.1"/>
</dbReference>
<dbReference type="Pfam" id="PF01894">
    <property type="entry name" value="YjbQ"/>
    <property type="match status" value="1"/>
</dbReference>
<organism evidence="2 3">
    <name type="scientific">Cesiribacter andamanensis AMV16</name>
    <dbReference type="NCBI Taxonomy" id="1279009"/>
    <lineage>
        <taxon>Bacteria</taxon>
        <taxon>Pseudomonadati</taxon>
        <taxon>Bacteroidota</taxon>
        <taxon>Cytophagia</taxon>
        <taxon>Cytophagales</taxon>
        <taxon>Cesiribacteraceae</taxon>
        <taxon>Cesiribacter</taxon>
    </lineage>
</organism>
<dbReference type="InterPro" id="IPR001602">
    <property type="entry name" value="UPF0047_YjbQ-like"/>
</dbReference>
<dbReference type="InterPro" id="IPR035917">
    <property type="entry name" value="YjbQ-like_sf"/>
</dbReference>
<dbReference type="AlphaFoldDB" id="M7NMB4"/>
<name>M7NMB4_9BACT</name>
<comment type="caution">
    <text evidence="2">The sequence shown here is derived from an EMBL/GenBank/DDBJ whole genome shotgun (WGS) entry which is preliminary data.</text>
</comment>
<dbReference type="PATRIC" id="fig|1279009.4.peg.1991"/>
<dbReference type="PIRSF" id="PIRSF004681">
    <property type="entry name" value="UCP004681"/>
    <property type="match status" value="1"/>
</dbReference>
<evidence type="ECO:0008006" key="4">
    <source>
        <dbReference type="Google" id="ProtNLM"/>
    </source>
</evidence>
<dbReference type="SUPFAM" id="SSF111038">
    <property type="entry name" value="YjbQ-like"/>
    <property type="match status" value="1"/>
</dbReference>
<dbReference type="PANTHER" id="PTHR30615:SF8">
    <property type="entry name" value="UPF0047 PROTEIN C4A8.02C"/>
    <property type="match status" value="1"/>
</dbReference>
<dbReference type="STRING" id="1279009.ADICEAN_01963"/>